<evidence type="ECO:0000313" key="4">
    <source>
        <dbReference type="EMBL" id="GMM46405.1"/>
    </source>
</evidence>
<feature type="domain" description="Zn(2)-C6 fungal-type" evidence="3">
    <location>
        <begin position="17"/>
        <end position="46"/>
    </location>
</feature>
<comment type="caution">
    <text evidence="4">The sequence shown here is derived from an EMBL/GenBank/DDBJ whole genome shotgun (WGS) entry which is preliminary data.</text>
</comment>
<dbReference type="PANTHER" id="PTHR37534:SF7">
    <property type="entry name" value="TRANSCRIPTIONAL ACTIVATOR PROTEIN UGA3"/>
    <property type="match status" value="1"/>
</dbReference>
<sequence length="592" mass="69268">MGRIRFVGSKVQRSTVSCLECRRRKKKCDEKRPCGGCKKRNVHCVDKVIDKGNVKREVMEEKVDDEDKEDDSNSVLTLIDSNQLVVKFNIDDYTPLDNINSFYSFKFGKDLSPLLSPILSPKTMQILGSDNLKLPDSISNFTLSPAMKIDTELEILARNIVDKFQLSNKLSDIYHNTYRLLLPISFKSKIILITLCSLILSITEEIDATIFLDYSQKLTEELGYRIDYVGGWNEDDLIEFIVCLSCHTIIAGICNDTLLWKTSFETLYHTLKKIGLEMFITLIHKSNNKHIFKWVVNLFFYQDVCKIIKVTQNKKLGPMFSKAEYLKFIHDHDHDHNNDNDNKGDTHDMQLTQVNSNSGILSVCLNLYVVLGEVNALYDQFSVRIQRVIDRYYNEIKPILDNITDPDDQINFVNTKLYLDYEKFRSDFHYWVQDKTYLLEQRIKASQMNSNENTPPDFQTCCYFDLMKMTVLLYMKFKIKELPATSYEIKNLVLLLFGKFRILLLYPNFHSHLLFPLLILGANVCEERDRVMIRGFYKSMTQQQDNSLISSRRSLSQIWIVLQEFWRLNPNGVSFDMWQNIINKYEWDICIV</sequence>
<gene>
    <name evidence="4" type="ORF">DAPK24_029800</name>
</gene>
<dbReference type="Pfam" id="PF00172">
    <property type="entry name" value="Zn_clus"/>
    <property type="match status" value="1"/>
</dbReference>
<dbReference type="Gene3D" id="4.10.240.10">
    <property type="entry name" value="Zn(2)-C6 fungal-type DNA-binding domain"/>
    <property type="match status" value="1"/>
</dbReference>
<dbReference type="InterPro" id="IPR001138">
    <property type="entry name" value="Zn2Cys6_DnaBD"/>
</dbReference>
<comment type="subcellular location">
    <subcellularLocation>
        <location evidence="1">Nucleus</location>
    </subcellularLocation>
</comment>
<evidence type="ECO:0000256" key="2">
    <source>
        <dbReference type="ARBA" id="ARBA00023242"/>
    </source>
</evidence>
<protein>
    <recommendedName>
        <fullName evidence="3">Zn(2)-C6 fungal-type domain-containing protein</fullName>
    </recommendedName>
</protein>
<dbReference type="PROSITE" id="PS50048">
    <property type="entry name" value="ZN2_CY6_FUNGAL_2"/>
    <property type="match status" value="1"/>
</dbReference>
<evidence type="ECO:0000313" key="5">
    <source>
        <dbReference type="Proteomes" id="UP001378960"/>
    </source>
</evidence>
<dbReference type="PANTHER" id="PTHR37534">
    <property type="entry name" value="TRANSCRIPTIONAL ACTIVATOR PROTEIN UGA3"/>
    <property type="match status" value="1"/>
</dbReference>
<keyword evidence="2" id="KW-0539">Nucleus</keyword>
<dbReference type="AlphaFoldDB" id="A0AAV5R4L5"/>
<dbReference type="GO" id="GO:0005634">
    <property type="term" value="C:nucleus"/>
    <property type="evidence" value="ECO:0007669"/>
    <property type="project" value="UniProtKB-SubCell"/>
</dbReference>
<dbReference type="SMART" id="SM00066">
    <property type="entry name" value="GAL4"/>
    <property type="match status" value="1"/>
</dbReference>
<dbReference type="Proteomes" id="UP001378960">
    <property type="component" value="Unassembled WGS sequence"/>
</dbReference>
<organism evidence="4 5">
    <name type="scientific">Pichia kluyveri</name>
    <name type="common">Yeast</name>
    <dbReference type="NCBI Taxonomy" id="36015"/>
    <lineage>
        <taxon>Eukaryota</taxon>
        <taxon>Fungi</taxon>
        <taxon>Dikarya</taxon>
        <taxon>Ascomycota</taxon>
        <taxon>Saccharomycotina</taxon>
        <taxon>Pichiomycetes</taxon>
        <taxon>Pichiales</taxon>
        <taxon>Pichiaceae</taxon>
        <taxon>Pichia</taxon>
    </lineage>
</organism>
<dbReference type="GO" id="GO:0045944">
    <property type="term" value="P:positive regulation of transcription by RNA polymerase II"/>
    <property type="evidence" value="ECO:0007669"/>
    <property type="project" value="TreeGrafter"/>
</dbReference>
<dbReference type="GO" id="GO:0008270">
    <property type="term" value="F:zinc ion binding"/>
    <property type="evidence" value="ECO:0007669"/>
    <property type="project" value="InterPro"/>
</dbReference>
<dbReference type="PROSITE" id="PS00463">
    <property type="entry name" value="ZN2_CY6_FUNGAL_1"/>
    <property type="match status" value="1"/>
</dbReference>
<accession>A0AAV5R4L5</accession>
<dbReference type="EMBL" id="BTGB01000003">
    <property type="protein sequence ID" value="GMM46405.1"/>
    <property type="molecule type" value="Genomic_DNA"/>
</dbReference>
<keyword evidence="5" id="KW-1185">Reference proteome</keyword>
<dbReference type="GO" id="GO:0000981">
    <property type="term" value="F:DNA-binding transcription factor activity, RNA polymerase II-specific"/>
    <property type="evidence" value="ECO:0007669"/>
    <property type="project" value="InterPro"/>
</dbReference>
<dbReference type="InterPro" id="IPR021858">
    <property type="entry name" value="Fun_TF"/>
</dbReference>
<dbReference type="SUPFAM" id="SSF57701">
    <property type="entry name" value="Zn2/Cys6 DNA-binding domain"/>
    <property type="match status" value="1"/>
</dbReference>
<dbReference type="GO" id="GO:0000976">
    <property type="term" value="F:transcription cis-regulatory region binding"/>
    <property type="evidence" value="ECO:0007669"/>
    <property type="project" value="TreeGrafter"/>
</dbReference>
<proteinExistence type="predicted"/>
<name>A0AAV5R4L5_PICKL</name>
<evidence type="ECO:0000256" key="1">
    <source>
        <dbReference type="ARBA" id="ARBA00004123"/>
    </source>
</evidence>
<dbReference type="CDD" id="cd00067">
    <property type="entry name" value="GAL4"/>
    <property type="match status" value="1"/>
</dbReference>
<dbReference type="InterPro" id="IPR036864">
    <property type="entry name" value="Zn2-C6_fun-type_DNA-bd_sf"/>
</dbReference>
<evidence type="ECO:0000259" key="3">
    <source>
        <dbReference type="PROSITE" id="PS50048"/>
    </source>
</evidence>
<reference evidence="4 5" key="1">
    <citation type="journal article" date="2023" name="Elife">
        <title>Identification of key yeast species and microbe-microbe interactions impacting larval growth of Drosophila in the wild.</title>
        <authorList>
            <person name="Mure A."/>
            <person name="Sugiura Y."/>
            <person name="Maeda R."/>
            <person name="Honda K."/>
            <person name="Sakurai N."/>
            <person name="Takahashi Y."/>
            <person name="Watada M."/>
            <person name="Katoh T."/>
            <person name="Gotoh A."/>
            <person name="Gotoh Y."/>
            <person name="Taniguchi I."/>
            <person name="Nakamura K."/>
            <person name="Hayashi T."/>
            <person name="Katayama T."/>
            <person name="Uemura T."/>
            <person name="Hattori Y."/>
        </authorList>
    </citation>
    <scope>NUCLEOTIDE SEQUENCE [LARGE SCALE GENOMIC DNA]</scope>
    <source>
        <strain evidence="4 5">PK-24</strain>
    </source>
</reference>
<dbReference type="Pfam" id="PF11951">
    <property type="entry name" value="Fungal_trans_2"/>
    <property type="match status" value="1"/>
</dbReference>